<dbReference type="EMBL" id="VUMW01000001">
    <property type="protein sequence ID" value="MST78913.1"/>
    <property type="molecule type" value="Genomic_DNA"/>
</dbReference>
<reference evidence="1 2" key="1">
    <citation type="submission" date="2019-08" db="EMBL/GenBank/DDBJ databases">
        <title>In-depth cultivation of the pig gut microbiome towards novel bacterial diversity and tailored functional studies.</title>
        <authorList>
            <person name="Wylensek D."/>
            <person name="Hitch T.C.A."/>
            <person name="Clavel T."/>
        </authorList>
    </citation>
    <scope>NUCLEOTIDE SEQUENCE [LARGE SCALE GENOMIC DNA]</scope>
    <source>
        <strain evidence="1 2">WCA-470BD-2E</strain>
    </source>
</reference>
<accession>A0A844FKU4</accession>
<dbReference type="AlphaFoldDB" id="A0A844FKU4"/>
<gene>
    <name evidence="1" type="ORF">FYJ61_00105</name>
</gene>
<dbReference type="RefSeq" id="WP_154486141.1">
    <property type="nucleotide sequence ID" value="NZ_JBKZBH010000011.1"/>
</dbReference>
<evidence type="ECO:0000313" key="1">
    <source>
        <dbReference type="EMBL" id="MST78913.1"/>
    </source>
</evidence>
<proteinExistence type="predicted"/>
<organism evidence="1 2">
    <name type="scientific">Lactobacillus equicursoris</name>
    <dbReference type="NCBI Taxonomy" id="420645"/>
    <lineage>
        <taxon>Bacteria</taxon>
        <taxon>Bacillati</taxon>
        <taxon>Bacillota</taxon>
        <taxon>Bacilli</taxon>
        <taxon>Lactobacillales</taxon>
        <taxon>Lactobacillaceae</taxon>
        <taxon>Lactobacillus</taxon>
    </lineage>
</organism>
<dbReference type="Proteomes" id="UP000452141">
    <property type="component" value="Unassembled WGS sequence"/>
</dbReference>
<evidence type="ECO:0000313" key="2">
    <source>
        <dbReference type="Proteomes" id="UP000452141"/>
    </source>
</evidence>
<comment type="caution">
    <text evidence="1">The sequence shown here is derived from an EMBL/GenBank/DDBJ whole genome shotgun (WGS) entry which is preliminary data.</text>
</comment>
<sequence>MTLLFDASPIAVYPDLAASLGSLQEAIVLQQLHNQLCDSTNFKNGAVWVCRSIASWQSDVFPWIKSETTLRSYFKDLRRLGLVRVASYNPDPQDRTLWYTIDYDRVMELGLHLCD</sequence>
<protein>
    <submittedName>
        <fullName evidence="1">Uncharacterized protein</fullName>
    </submittedName>
</protein>
<name>A0A844FKU4_9LACO</name>